<protein>
    <recommendedName>
        <fullName evidence="2">GGDEF domain-containing protein</fullName>
    </recommendedName>
</protein>
<sequence>MTVTLTDAHQAWELRFTSPALVHAWLTSVRDSELAPASVKIIQSFLAWRQGRIAEALDLIGQAEALLGEEPSLWRGRMLSMSAVLVYITGDISRSVETLQEQLALGRLLKDTELQALALNDMGVIAGWTEAAGAHTLYSRALELIGEPEMDGSPAMTAMKGLIAANIAGLYQQKGHYDLAAPLIDLAESLFQRAHSLILWPWCVNIQVAHAMHEGHPEQARLILDQAMDLLGRSPEGMGESLSLLQYTAARLEMEAGQPQESLAWLNRMREGEPLREEAQMRVLDLEASIQAQLGRHEEAYMTTRALLEAIWKRCHQERSVLVSRLELSELTEQAQRQVEEAQQVMGELQEQLKEVQSVGKHYRTLSVTDALTGLGNRRQFDEDLRMLKEGNGLLMIDIDHFKRVNDALGHLLGDRVIRQVAARIEAGLPEGGRTYRYGGEEFAVLLRGDGWGDLFSVAEQVRHAVSWSAGEDLPAVTVSVGGALIGSVVPGSVLEEADRALYEAKRAGRNRTCVADPSGQ</sequence>
<keyword evidence="1" id="KW-0175">Coiled coil</keyword>
<organism evidence="3 4">
    <name type="scientific">Deinococcus indicus</name>
    <dbReference type="NCBI Taxonomy" id="223556"/>
    <lineage>
        <taxon>Bacteria</taxon>
        <taxon>Thermotogati</taxon>
        <taxon>Deinococcota</taxon>
        <taxon>Deinococci</taxon>
        <taxon>Deinococcales</taxon>
        <taxon>Deinococcaceae</taxon>
        <taxon>Deinococcus</taxon>
    </lineage>
</organism>
<dbReference type="PANTHER" id="PTHR45138">
    <property type="entry name" value="REGULATORY COMPONENTS OF SENSORY TRANSDUCTION SYSTEM"/>
    <property type="match status" value="1"/>
</dbReference>
<dbReference type="InterPro" id="IPR000160">
    <property type="entry name" value="GGDEF_dom"/>
</dbReference>
<dbReference type="RefSeq" id="WP_088250354.1">
    <property type="nucleotide sequence ID" value="NZ_NHMK01000035.1"/>
</dbReference>
<name>A0A246BE60_9DEIO</name>
<dbReference type="Proteomes" id="UP000197208">
    <property type="component" value="Unassembled WGS sequence"/>
</dbReference>
<dbReference type="PROSITE" id="PS50887">
    <property type="entry name" value="GGDEF"/>
    <property type="match status" value="1"/>
</dbReference>
<feature type="domain" description="GGDEF" evidence="2">
    <location>
        <begin position="390"/>
        <end position="518"/>
    </location>
</feature>
<dbReference type="SUPFAM" id="SSF55073">
    <property type="entry name" value="Nucleotide cyclase"/>
    <property type="match status" value="1"/>
</dbReference>
<dbReference type="GO" id="GO:0052621">
    <property type="term" value="F:diguanylate cyclase activity"/>
    <property type="evidence" value="ECO:0007669"/>
    <property type="project" value="TreeGrafter"/>
</dbReference>
<dbReference type="InterPro" id="IPR029787">
    <property type="entry name" value="Nucleotide_cyclase"/>
</dbReference>
<dbReference type="InterPro" id="IPR043128">
    <property type="entry name" value="Rev_trsase/Diguanyl_cyclase"/>
</dbReference>
<gene>
    <name evidence="3" type="ORF">CBQ26_19935</name>
</gene>
<dbReference type="CDD" id="cd01949">
    <property type="entry name" value="GGDEF"/>
    <property type="match status" value="1"/>
</dbReference>
<evidence type="ECO:0000259" key="2">
    <source>
        <dbReference type="PROSITE" id="PS50887"/>
    </source>
</evidence>
<dbReference type="InterPro" id="IPR050469">
    <property type="entry name" value="Diguanylate_Cyclase"/>
</dbReference>
<evidence type="ECO:0000313" key="3">
    <source>
        <dbReference type="EMBL" id="OWL93498.1"/>
    </source>
</evidence>
<accession>A0A246BE60</accession>
<dbReference type="InterPro" id="IPR011990">
    <property type="entry name" value="TPR-like_helical_dom_sf"/>
</dbReference>
<dbReference type="GO" id="GO:0005886">
    <property type="term" value="C:plasma membrane"/>
    <property type="evidence" value="ECO:0007669"/>
    <property type="project" value="TreeGrafter"/>
</dbReference>
<proteinExistence type="predicted"/>
<dbReference type="NCBIfam" id="TIGR00254">
    <property type="entry name" value="GGDEF"/>
    <property type="match status" value="1"/>
</dbReference>
<dbReference type="GO" id="GO:0043709">
    <property type="term" value="P:cell adhesion involved in single-species biofilm formation"/>
    <property type="evidence" value="ECO:0007669"/>
    <property type="project" value="TreeGrafter"/>
</dbReference>
<dbReference type="GO" id="GO:1902201">
    <property type="term" value="P:negative regulation of bacterial-type flagellum-dependent cell motility"/>
    <property type="evidence" value="ECO:0007669"/>
    <property type="project" value="TreeGrafter"/>
</dbReference>
<comment type="caution">
    <text evidence="3">The sequence shown here is derived from an EMBL/GenBank/DDBJ whole genome shotgun (WGS) entry which is preliminary data.</text>
</comment>
<dbReference type="AlphaFoldDB" id="A0A246BE60"/>
<reference evidence="3 4" key="1">
    <citation type="submission" date="2017-05" db="EMBL/GenBank/DDBJ databases">
        <title>De novo genome assembly of Deniococcus indicus strain DR1.</title>
        <authorList>
            <person name="Chauhan D."/>
            <person name="Yennamalli R.M."/>
            <person name="Priyadarshini R."/>
        </authorList>
    </citation>
    <scope>NUCLEOTIDE SEQUENCE [LARGE SCALE GENOMIC DNA]</scope>
    <source>
        <strain evidence="3 4">DR1</strain>
    </source>
</reference>
<dbReference type="Pfam" id="PF00990">
    <property type="entry name" value="GGDEF"/>
    <property type="match status" value="1"/>
</dbReference>
<dbReference type="OrthoDB" id="54420at2"/>
<dbReference type="EMBL" id="NHMK01000035">
    <property type="protein sequence ID" value="OWL93498.1"/>
    <property type="molecule type" value="Genomic_DNA"/>
</dbReference>
<feature type="coiled-coil region" evidence="1">
    <location>
        <begin position="325"/>
        <end position="359"/>
    </location>
</feature>
<dbReference type="Gene3D" id="3.30.70.270">
    <property type="match status" value="1"/>
</dbReference>
<keyword evidence="4" id="KW-1185">Reference proteome</keyword>
<dbReference type="PANTHER" id="PTHR45138:SF9">
    <property type="entry name" value="DIGUANYLATE CYCLASE DGCM-RELATED"/>
    <property type="match status" value="1"/>
</dbReference>
<evidence type="ECO:0000256" key="1">
    <source>
        <dbReference type="SAM" id="Coils"/>
    </source>
</evidence>
<dbReference type="Gene3D" id="1.25.40.10">
    <property type="entry name" value="Tetratricopeptide repeat domain"/>
    <property type="match status" value="1"/>
</dbReference>
<dbReference type="SUPFAM" id="SSF48452">
    <property type="entry name" value="TPR-like"/>
    <property type="match status" value="1"/>
</dbReference>
<dbReference type="SMART" id="SM00267">
    <property type="entry name" value="GGDEF"/>
    <property type="match status" value="1"/>
</dbReference>
<evidence type="ECO:0000313" key="4">
    <source>
        <dbReference type="Proteomes" id="UP000197208"/>
    </source>
</evidence>